<dbReference type="PATRIC" id="fig|284581.3.peg.2811"/>
<dbReference type="STRING" id="284581.AMD01_16545"/>
<protein>
    <submittedName>
        <fullName evidence="1">Uncharacterized protein</fullName>
    </submittedName>
</protein>
<evidence type="ECO:0000313" key="2">
    <source>
        <dbReference type="Proteomes" id="UP000037558"/>
    </source>
</evidence>
<dbReference type="AlphaFoldDB" id="A0A0M0KVA2"/>
<accession>A0A0M0KVA2</accession>
<reference evidence="2" key="1">
    <citation type="submission" date="2015-08" db="EMBL/GenBank/DDBJ databases">
        <title>Fjat-14210 dsm16467.</title>
        <authorList>
            <person name="Liu B."/>
            <person name="Wang J."/>
            <person name="Zhu Y."/>
            <person name="Liu G."/>
            <person name="Chen Q."/>
            <person name="Chen Z."/>
            <person name="Lan J."/>
            <person name="Che J."/>
            <person name="Ge C."/>
            <person name="Shi H."/>
            <person name="Pan Z."/>
            <person name="Liu X."/>
        </authorList>
    </citation>
    <scope>NUCLEOTIDE SEQUENCE [LARGE SCALE GENOMIC DNA]</scope>
    <source>
        <strain evidence="2">DSM 16467</strain>
    </source>
</reference>
<dbReference type="OrthoDB" id="2898717at2"/>
<dbReference type="RefSeq" id="WP_053402552.1">
    <property type="nucleotide sequence ID" value="NZ_LILC01000023.1"/>
</dbReference>
<gene>
    <name evidence="1" type="ORF">AMD01_16545</name>
</gene>
<sequence>MAAKKRTSKKASTPILSNTGFIGATFADTEELTKHEYYFPRKNLQITHYVLDGLLQGVNHVFKNNHVSAYLSCVYLHKYKKLGLVLSTSPFEKTEGTGYFINYLKEIGHISWEEKTREYEIHNTSFIGVVFADLSKIERFTFEFEMELISKFIKELIIPAKELFLQHNVKAYISGVENTDQHKVGFVLSVKPYDERKEAELYFIEYLRERGFYEEEDDEEELVPIHSKWSFFK</sequence>
<comment type="caution">
    <text evidence="1">The sequence shown here is derived from an EMBL/GenBank/DDBJ whole genome shotgun (WGS) entry which is preliminary data.</text>
</comment>
<dbReference type="EMBL" id="LILC01000023">
    <property type="protein sequence ID" value="KOO42755.1"/>
    <property type="molecule type" value="Genomic_DNA"/>
</dbReference>
<name>A0A0M0KVA2_9BACI</name>
<evidence type="ECO:0000313" key="1">
    <source>
        <dbReference type="EMBL" id="KOO42755.1"/>
    </source>
</evidence>
<organism evidence="1 2">
    <name type="scientific">Priestia koreensis</name>
    <dbReference type="NCBI Taxonomy" id="284581"/>
    <lineage>
        <taxon>Bacteria</taxon>
        <taxon>Bacillati</taxon>
        <taxon>Bacillota</taxon>
        <taxon>Bacilli</taxon>
        <taxon>Bacillales</taxon>
        <taxon>Bacillaceae</taxon>
        <taxon>Priestia</taxon>
    </lineage>
</organism>
<dbReference type="Proteomes" id="UP000037558">
    <property type="component" value="Unassembled WGS sequence"/>
</dbReference>
<proteinExistence type="predicted"/>
<keyword evidence="2" id="KW-1185">Reference proteome</keyword>